<dbReference type="Pfam" id="PF26211">
    <property type="entry name" value="Phage_phiTE_072"/>
    <property type="match status" value="1"/>
</dbReference>
<reference evidence="1 3" key="1">
    <citation type="submission" date="2017-03" db="EMBL/GenBank/DDBJ databases">
        <title>The whole genome sequencing and assembly of Lysinibacillus sphaericus DSM 28T strain.</title>
        <authorList>
            <person name="Lee Y.-J."/>
            <person name="Yi H."/>
            <person name="Bahn Y.-S."/>
            <person name="Kim J.F."/>
            <person name="Lee D.-W."/>
        </authorList>
    </citation>
    <scope>NUCLEOTIDE SEQUENCE [LARGE SCALE GENOMIC DNA]</scope>
    <source>
        <strain evidence="1 3">DSM 28</strain>
    </source>
</reference>
<evidence type="ECO:0000313" key="3">
    <source>
        <dbReference type="Proteomes" id="UP000238825"/>
    </source>
</evidence>
<evidence type="ECO:0000313" key="2">
    <source>
        <dbReference type="EMBL" id="SUV15107.1"/>
    </source>
</evidence>
<name>A0A2S0K6I1_LYSSH</name>
<dbReference type="EMBL" id="UFSZ01000001">
    <property type="protein sequence ID" value="SUV15107.1"/>
    <property type="molecule type" value="Genomic_DNA"/>
</dbReference>
<dbReference type="InterPro" id="IPR058701">
    <property type="entry name" value="PhiTE_072-like"/>
</dbReference>
<sequence>MSAEIKYWRYELPSINGEGWGIFTLDSTGLFSCVTDYGNYSFKWTHHGLDDFRKFFDRNSYGYILNKLHLGAGKSKELDVAATAENIKNYILDCRMDETFDEDFARSEWDHIINCEEQYDHPQAFFSAWYEGTEIDDAHEFTIYDYCPDDKALRDILLPRLTEMIQKELKLEVAC</sequence>
<organism evidence="1 3">
    <name type="scientific">Lysinibacillus sphaericus</name>
    <name type="common">Bacillus sphaericus</name>
    <dbReference type="NCBI Taxonomy" id="1421"/>
    <lineage>
        <taxon>Bacteria</taxon>
        <taxon>Bacillati</taxon>
        <taxon>Bacillota</taxon>
        <taxon>Bacilli</taxon>
        <taxon>Bacillales</taxon>
        <taxon>Bacillaceae</taxon>
        <taxon>Lysinibacillus</taxon>
    </lineage>
</organism>
<evidence type="ECO:0000313" key="4">
    <source>
        <dbReference type="Proteomes" id="UP000255295"/>
    </source>
</evidence>
<dbReference type="Proteomes" id="UP000238825">
    <property type="component" value="Chromosome"/>
</dbReference>
<dbReference type="GeneID" id="48278993"/>
<proteinExistence type="predicted"/>
<gene>
    <name evidence="1" type="ORF">LS41612_22570</name>
    <name evidence="2" type="ORF">NCTC10338_00126</name>
</gene>
<reference evidence="2 4" key="2">
    <citation type="submission" date="2018-06" db="EMBL/GenBank/DDBJ databases">
        <authorList>
            <consortium name="Pathogen Informatics"/>
            <person name="Doyle S."/>
        </authorList>
    </citation>
    <scope>NUCLEOTIDE SEQUENCE [LARGE SCALE GENOMIC DNA]</scope>
    <source>
        <strain evidence="2 4">NCTC10338</strain>
    </source>
</reference>
<dbReference type="EMBL" id="CP019980">
    <property type="protein sequence ID" value="AVK98874.1"/>
    <property type="molecule type" value="Genomic_DNA"/>
</dbReference>
<protein>
    <submittedName>
        <fullName evidence="1">Uncharacterized protein</fullName>
    </submittedName>
</protein>
<evidence type="ECO:0000313" key="1">
    <source>
        <dbReference type="EMBL" id="AVK98874.1"/>
    </source>
</evidence>
<dbReference type="RefSeq" id="WP_024362637.1">
    <property type="nucleotide sequence ID" value="NZ_BJNS01000014.1"/>
</dbReference>
<accession>A0A2S0K6I1</accession>
<dbReference type="Proteomes" id="UP000255295">
    <property type="component" value="Unassembled WGS sequence"/>
</dbReference>
<dbReference type="AlphaFoldDB" id="A0A2S0K6I1"/>